<gene>
    <name evidence="2" type="ORF">AO501_14950</name>
</gene>
<evidence type="ECO:0008006" key="4">
    <source>
        <dbReference type="Google" id="ProtNLM"/>
    </source>
</evidence>
<proteinExistence type="predicted"/>
<dbReference type="EMBL" id="LKTM01000112">
    <property type="protein sequence ID" value="KQH79335.1"/>
    <property type="molecule type" value="Genomic_DNA"/>
</dbReference>
<evidence type="ECO:0000256" key="1">
    <source>
        <dbReference type="SAM" id="Phobius"/>
    </source>
</evidence>
<dbReference type="STRING" id="1778.A9W97_26290"/>
<dbReference type="Pfam" id="PF14017">
    <property type="entry name" value="DUF4233"/>
    <property type="match status" value="1"/>
</dbReference>
<dbReference type="InterPro" id="IPR025327">
    <property type="entry name" value="DUF4233"/>
</dbReference>
<protein>
    <recommendedName>
        <fullName evidence="4">DUF4233 domain-containing protein</fullName>
    </recommendedName>
</protein>
<dbReference type="OrthoDB" id="4773077at2"/>
<reference evidence="2 3" key="1">
    <citation type="submission" date="2015-10" db="EMBL/GenBank/DDBJ databases">
        <title>Mycobacterium gordonae draft genome assembly.</title>
        <authorList>
            <person name="Ustinova V."/>
            <person name="Smirnova T."/>
            <person name="Blagodatskikh K."/>
            <person name="Varlamov D."/>
            <person name="Larionova E."/>
            <person name="Chernousova L."/>
        </authorList>
    </citation>
    <scope>NUCLEOTIDE SEQUENCE [LARGE SCALE GENOMIC DNA]</scope>
    <source>
        <strain evidence="2 3">CTRI 14-8773</strain>
    </source>
</reference>
<comment type="caution">
    <text evidence="2">The sequence shown here is derived from an EMBL/GenBank/DDBJ whole genome shotgun (WGS) entry which is preliminary data.</text>
</comment>
<sequence length="125" mass="13258">MTAEVPPPPDPWKSFAGVMAGTLILEVIVVLLAIPVVGVVGGGLTGASLGYLIGFAVLLVLLTGLQRRPWAIWANLGAQLILVAGFLVYPAVGAMGVLFTAVWGLIAYLRAEVRRRQERWTPPPS</sequence>
<dbReference type="RefSeq" id="WP_055577883.1">
    <property type="nucleotide sequence ID" value="NZ_LKTM01000112.1"/>
</dbReference>
<dbReference type="AlphaFoldDB" id="A0A0Q2MHM1"/>
<keyword evidence="1" id="KW-0472">Membrane</keyword>
<feature type="transmembrane region" description="Helical" evidence="1">
    <location>
        <begin position="86"/>
        <end position="109"/>
    </location>
</feature>
<name>A0A0Q2MHM1_MYCGO</name>
<evidence type="ECO:0000313" key="2">
    <source>
        <dbReference type="EMBL" id="KQH79335.1"/>
    </source>
</evidence>
<accession>A0A0Q2MHM1</accession>
<feature type="transmembrane region" description="Helical" evidence="1">
    <location>
        <begin position="49"/>
        <end position="66"/>
    </location>
</feature>
<dbReference type="Proteomes" id="UP000051677">
    <property type="component" value="Unassembled WGS sequence"/>
</dbReference>
<evidence type="ECO:0000313" key="3">
    <source>
        <dbReference type="Proteomes" id="UP000051677"/>
    </source>
</evidence>
<keyword evidence="1" id="KW-1133">Transmembrane helix</keyword>
<organism evidence="2 3">
    <name type="scientific">Mycobacterium gordonae</name>
    <dbReference type="NCBI Taxonomy" id="1778"/>
    <lineage>
        <taxon>Bacteria</taxon>
        <taxon>Bacillati</taxon>
        <taxon>Actinomycetota</taxon>
        <taxon>Actinomycetes</taxon>
        <taxon>Mycobacteriales</taxon>
        <taxon>Mycobacteriaceae</taxon>
        <taxon>Mycobacterium</taxon>
    </lineage>
</organism>
<keyword evidence="1" id="KW-0812">Transmembrane</keyword>
<feature type="transmembrane region" description="Helical" evidence="1">
    <location>
        <begin position="15"/>
        <end position="37"/>
    </location>
</feature>